<dbReference type="SUPFAM" id="SSF46785">
    <property type="entry name" value="Winged helix' DNA-binding domain"/>
    <property type="match status" value="1"/>
</dbReference>
<evidence type="ECO:0000313" key="7">
    <source>
        <dbReference type="Proteomes" id="UP000284057"/>
    </source>
</evidence>
<dbReference type="EMBL" id="QUAL01000074">
    <property type="protein sequence ID" value="RIQ29189.1"/>
    <property type="molecule type" value="Genomic_DNA"/>
</dbReference>
<dbReference type="PANTHER" id="PTHR30346:SF29">
    <property type="entry name" value="LYSR SUBSTRATE-BINDING"/>
    <property type="match status" value="1"/>
</dbReference>
<dbReference type="InterPro" id="IPR036390">
    <property type="entry name" value="WH_DNA-bd_sf"/>
</dbReference>
<proteinExistence type="inferred from homology"/>
<dbReference type="GO" id="GO:0003677">
    <property type="term" value="F:DNA binding"/>
    <property type="evidence" value="ECO:0007669"/>
    <property type="project" value="UniProtKB-KW"/>
</dbReference>
<dbReference type="InterPro" id="IPR036388">
    <property type="entry name" value="WH-like_DNA-bd_sf"/>
</dbReference>
<name>A0A418KTV0_9ACTN</name>
<sequence length="330" mass="34422">MLDLTRLRVLVAVAREGSVTAAADALHYAQPSVSHHLARLEAEVGLPLTQRAGRGLRLTEAGELLARRAEEILGQVEAAEAELSAHAGLRTGRVRLAAFPSALATLVPAAAARFAAAHPDVELALTEAEPPAALTALRTGDVDVAVVFTHGVLEERGVIVEPLLTEPLYLVTAAGDAEYVLRPAGRVPTLRAGTDNLAHAAPAGSLAAHASARWIAGCERCRTHLVESCERAGFSPVIAFETDDYVAVQALVAAGLGVSTLPGLALTANRHPGVVVEPLPDDRRTVAVATYGRSPAPLPVQAFLTALREAAAALLVDLGEKPPMRSEMPD</sequence>
<comment type="similarity">
    <text evidence="1">Belongs to the LysR transcriptional regulatory family.</text>
</comment>
<dbReference type="GO" id="GO:0003700">
    <property type="term" value="F:DNA-binding transcription factor activity"/>
    <property type="evidence" value="ECO:0007669"/>
    <property type="project" value="InterPro"/>
</dbReference>
<evidence type="ECO:0000259" key="5">
    <source>
        <dbReference type="PROSITE" id="PS50931"/>
    </source>
</evidence>
<dbReference type="AlphaFoldDB" id="A0A418KTV0"/>
<keyword evidence="4" id="KW-0804">Transcription</keyword>
<evidence type="ECO:0000256" key="4">
    <source>
        <dbReference type="ARBA" id="ARBA00023163"/>
    </source>
</evidence>
<dbReference type="Pfam" id="PF03466">
    <property type="entry name" value="LysR_substrate"/>
    <property type="match status" value="1"/>
</dbReference>
<dbReference type="InterPro" id="IPR005119">
    <property type="entry name" value="LysR_subst-bd"/>
</dbReference>
<feature type="domain" description="HTH lysR-type" evidence="5">
    <location>
        <begin position="2"/>
        <end position="59"/>
    </location>
</feature>
<dbReference type="InterPro" id="IPR000847">
    <property type="entry name" value="LysR_HTH_N"/>
</dbReference>
<evidence type="ECO:0000256" key="3">
    <source>
        <dbReference type="ARBA" id="ARBA00023125"/>
    </source>
</evidence>
<keyword evidence="3" id="KW-0238">DNA-binding</keyword>
<comment type="caution">
    <text evidence="6">The sequence shown here is derived from an EMBL/GenBank/DDBJ whole genome shotgun (WGS) entry which is preliminary data.</text>
</comment>
<dbReference type="CDD" id="cd00090">
    <property type="entry name" value="HTH_ARSR"/>
    <property type="match status" value="1"/>
</dbReference>
<evidence type="ECO:0000313" key="6">
    <source>
        <dbReference type="EMBL" id="RIQ29189.1"/>
    </source>
</evidence>
<reference evidence="6 7" key="1">
    <citation type="submission" date="2018-09" db="EMBL/GenBank/DDBJ databases">
        <title>Isolation, diversity and antifungal activity of actinobacteria from wheat.</title>
        <authorList>
            <person name="Han C."/>
        </authorList>
    </citation>
    <scope>NUCLEOTIDE SEQUENCE [LARGE SCALE GENOMIC DNA]</scope>
    <source>
        <strain evidence="6 7">NEAU-YY265</strain>
    </source>
</reference>
<evidence type="ECO:0000256" key="1">
    <source>
        <dbReference type="ARBA" id="ARBA00009437"/>
    </source>
</evidence>
<keyword evidence="7" id="KW-1185">Reference proteome</keyword>
<dbReference type="RefSeq" id="WP_119659528.1">
    <property type="nucleotide sequence ID" value="NZ_QUAL01000074.1"/>
</dbReference>
<dbReference type="PRINTS" id="PR00039">
    <property type="entry name" value="HTHLYSR"/>
</dbReference>
<dbReference type="PANTHER" id="PTHR30346">
    <property type="entry name" value="TRANSCRIPTIONAL DUAL REGULATOR HCAR-RELATED"/>
    <property type="match status" value="1"/>
</dbReference>
<dbReference type="Proteomes" id="UP000284057">
    <property type="component" value="Unassembled WGS sequence"/>
</dbReference>
<dbReference type="Pfam" id="PF00126">
    <property type="entry name" value="HTH_1"/>
    <property type="match status" value="1"/>
</dbReference>
<dbReference type="OrthoDB" id="3673085at2"/>
<organism evidence="6 7">
    <name type="scientific">Jiangella rhizosphaerae</name>
    <dbReference type="NCBI Taxonomy" id="2293569"/>
    <lineage>
        <taxon>Bacteria</taxon>
        <taxon>Bacillati</taxon>
        <taxon>Actinomycetota</taxon>
        <taxon>Actinomycetes</taxon>
        <taxon>Jiangellales</taxon>
        <taxon>Jiangellaceae</taxon>
        <taxon>Jiangella</taxon>
    </lineage>
</organism>
<dbReference type="FunFam" id="1.10.10.10:FF:000001">
    <property type="entry name" value="LysR family transcriptional regulator"/>
    <property type="match status" value="1"/>
</dbReference>
<dbReference type="InterPro" id="IPR011991">
    <property type="entry name" value="ArsR-like_HTH"/>
</dbReference>
<accession>A0A418KTV0</accession>
<dbReference type="SUPFAM" id="SSF53850">
    <property type="entry name" value="Periplasmic binding protein-like II"/>
    <property type="match status" value="1"/>
</dbReference>
<keyword evidence="2" id="KW-0805">Transcription regulation</keyword>
<dbReference type="PROSITE" id="PS50931">
    <property type="entry name" value="HTH_LYSR"/>
    <property type="match status" value="1"/>
</dbReference>
<evidence type="ECO:0000256" key="2">
    <source>
        <dbReference type="ARBA" id="ARBA00023015"/>
    </source>
</evidence>
<dbReference type="Gene3D" id="3.40.190.10">
    <property type="entry name" value="Periplasmic binding protein-like II"/>
    <property type="match status" value="2"/>
</dbReference>
<gene>
    <name evidence="6" type="ORF">DY240_08655</name>
</gene>
<dbReference type="Gene3D" id="1.10.10.10">
    <property type="entry name" value="Winged helix-like DNA-binding domain superfamily/Winged helix DNA-binding domain"/>
    <property type="match status" value="1"/>
</dbReference>
<protein>
    <submittedName>
        <fullName evidence="6">LysR family transcriptional regulator</fullName>
    </submittedName>
</protein>
<dbReference type="GO" id="GO:0032993">
    <property type="term" value="C:protein-DNA complex"/>
    <property type="evidence" value="ECO:0007669"/>
    <property type="project" value="TreeGrafter"/>
</dbReference>